<evidence type="ECO:0000256" key="2">
    <source>
        <dbReference type="ARBA" id="ARBA00022694"/>
    </source>
</evidence>
<evidence type="ECO:0000256" key="3">
    <source>
        <dbReference type="SAM" id="MobiDB-lite"/>
    </source>
</evidence>
<evidence type="ECO:0000256" key="1">
    <source>
        <dbReference type="ARBA" id="ARBA00022490"/>
    </source>
</evidence>
<gene>
    <name evidence="4" type="ORF">OLEA9_A116522</name>
</gene>
<dbReference type="EMBL" id="CACTIH010007647">
    <property type="protein sequence ID" value="CAA3016806.1"/>
    <property type="molecule type" value="Genomic_DNA"/>
</dbReference>
<dbReference type="Gramene" id="OE9A116522T1">
    <property type="protein sequence ID" value="OE9A116522C1"/>
    <property type="gene ID" value="OE9A116522"/>
</dbReference>
<dbReference type="Proteomes" id="UP000594638">
    <property type="component" value="Unassembled WGS sequence"/>
</dbReference>
<dbReference type="PANTHER" id="PTHR20882:SF14">
    <property type="entry name" value="CYTOPLASMIC TRNA 2-THIOLATION PROTEIN 2"/>
    <property type="match status" value="1"/>
</dbReference>
<name>A0A8S0ULP3_OLEEU</name>
<dbReference type="PANTHER" id="PTHR20882">
    <property type="entry name" value="CYTOPLASMIC TRNA 2-THIOLATION PROTEIN 2"/>
    <property type="match status" value="1"/>
</dbReference>
<feature type="region of interest" description="Disordered" evidence="3">
    <location>
        <begin position="283"/>
        <end position="303"/>
    </location>
</feature>
<dbReference type="GO" id="GO:0002143">
    <property type="term" value="P:tRNA wobble position uridine thiolation"/>
    <property type="evidence" value="ECO:0007669"/>
    <property type="project" value="TreeGrafter"/>
</dbReference>
<dbReference type="OrthoDB" id="25129at2759"/>
<dbReference type="GO" id="GO:0016783">
    <property type="term" value="F:sulfurtransferase activity"/>
    <property type="evidence" value="ECO:0007669"/>
    <property type="project" value="TreeGrafter"/>
</dbReference>
<dbReference type="GO" id="GO:0000049">
    <property type="term" value="F:tRNA binding"/>
    <property type="evidence" value="ECO:0007669"/>
    <property type="project" value="InterPro"/>
</dbReference>
<keyword evidence="1" id="KW-0963">Cytoplasm</keyword>
<evidence type="ECO:0000313" key="4">
    <source>
        <dbReference type="EMBL" id="CAA3016806.1"/>
    </source>
</evidence>
<feature type="non-terminal residue" evidence="4">
    <location>
        <position position="1"/>
    </location>
</feature>
<evidence type="ECO:0000313" key="5">
    <source>
        <dbReference type="Proteomes" id="UP000594638"/>
    </source>
</evidence>
<proteinExistence type="predicted"/>
<sequence>VLETVAHHHDLTVTHRICSIVRDNERDNDFTNENLIVLSRLKHASTGSSQAGPSTRSSNCSRIVPDDDDLYVEQLFGTKKDLQEAVHQIALKHNFEFKVKKSNKVALQFVHEMQHKAQKNFDASRDESLPVFGVGVAYIDERAIFTVPSHDFDRAIDEMKLIVSNLAPPVKHFHILPTESIYSSDTGARRLRLMELINAVSDVTGKEDLLEHLRMLSLQKIAVDNGYTKRSKPVLGTCTSRIACHVLEATVKEENSSRESTILRTAGKLEPLSFNRILEVDDSNGQSASQQRRKKYNLKPTESHPPETFCSICHSPLKKSDTASLNGTENAETSVRIFKDTCSSCQYQILPLESSSLEFFHSLLPQQMISLAKNSGRDTQKSLREEIQDCLLSDSEDET</sequence>
<comment type="caution">
    <text evidence="4">The sequence shown here is derived from an EMBL/GenBank/DDBJ whole genome shotgun (WGS) entry which is preliminary data.</text>
</comment>
<keyword evidence="5" id="KW-1185">Reference proteome</keyword>
<dbReference type="AlphaFoldDB" id="A0A8S0ULP3"/>
<reference evidence="4 5" key="1">
    <citation type="submission" date="2019-12" db="EMBL/GenBank/DDBJ databases">
        <authorList>
            <person name="Alioto T."/>
            <person name="Alioto T."/>
            <person name="Gomez Garrido J."/>
        </authorList>
    </citation>
    <scope>NUCLEOTIDE SEQUENCE [LARGE SCALE GENOMIC DNA]</scope>
</reference>
<accession>A0A8S0ULP3</accession>
<dbReference type="InterPro" id="IPR019407">
    <property type="entry name" value="CTU2"/>
</dbReference>
<keyword evidence="2" id="KW-0819">tRNA processing</keyword>
<organism evidence="4 5">
    <name type="scientific">Olea europaea subsp. europaea</name>
    <dbReference type="NCBI Taxonomy" id="158383"/>
    <lineage>
        <taxon>Eukaryota</taxon>
        <taxon>Viridiplantae</taxon>
        <taxon>Streptophyta</taxon>
        <taxon>Embryophyta</taxon>
        <taxon>Tracheophyta</taxon>
        <taxon>Spermatophyta</taxon>
        <taxon>Magnoliopsida</taxon>
        <taxon>eudicotyledons</taxon>
        <taxon>Gunneridae</taxon>
        <taxon>Pentapetalae</taxon>
        <taxon>asterids</taxon>
        <taxon>lamiids</taxon>
        <taxon>Lamiales</taxon>
        <taxon>Oleaceae</taxon>
        <taxon>Oleeae</taxon>
        <taxon>Olea</taxon>
    </lineage>
</organism>
<dbReference type="GO" id="GO:0005829">
    <property type="term" value="C:cytosol"/>
    <property type="evidence" value="ECO:0007669"/>
    <property type="project" value="TreeGrafter"/>
</dbReference>
<protein>
    <submittedName>
        <fullName evidence="4">Cytoplasmic tRNA 2-thiolation 2</fullName>
    </submittedName>
</protein>